<proteinExistence type="predicted"/>
<accession>A0A5M6CV71</accession>
<gene>
    <name evidence="2" type="ORF">FYK55_25490</name>
</gene>
<feature type="chain" id="PRO_5024377285" evidence="1">
    <location>
        <begin position="25"/>
        <end position="337"/>
    </location>
</feature>
<dbReference type="SUPFAM" id="SSF48239">
    <property type="entry name" value="Terpenoid cyclases/Protein prenyltransferases"/>
    <property type="match status" value="1"/>
</dbReference>
<dbReference type="AlphaFoldDB" id="A0A5M6CV71"/>
<protein>
    <submittedName>
        <fullName evidence="2">Terpene cyclase/mutase family protein</fullName>
    </submittedName>
</protein>
<dbReference type="Proteomes" id="UP000324479">
    <property type="component" value="Unassembled WGS sequence"/>
</dbReference>
<name>A0A5M6CV71_9BACT</name>
<reference evidence="2 3" key="1">
    <citation type="submission" date="2019-08" db="EMBL/GenBank/DDBJ databases">
        <authorList>
            <person name="Dhanesh K."/>
            <person name="Kumar G."/>
            <person name="Sasikala C."/>
            <person name="Venkata Ramana C."/>
        </authorList>
    </citation>
    <scope>NUCLEOTIDE SEQUENCE [LARGE SCALE GENOMIC DNA]</scope>
    <source>
        <strain evidence="2 3">JC645</strain>
    </source>
</reference>
<evidence type="ECO:0000256" key="1">
    <source>
        <dbReference type="SAM" id="SignalP"/>
    </source>
</evidence>
<dbReference type="EMBL" id="VWOX01000022">
    <property type="protein sequence ID" value="KAA5539091.1"/>
    <property type="molecule type" value="Genomic_DNA"/>
</dbReference>
<evidence type="ECO:0000313" key="2">
    <source>
        <dbReference type="EMBL" id="KAA5539091.1"/>
    </source>
</evidence>
<keyword evidence="3" id="KW-1185">Reference proteome</keyword>
<dbReference type="RefSeq" id="WP_150079465.1">
    <property type="nucleotide sequence ID" value="NZ_VWOX01000022.1"/>
</dbReference>
<keyword evidence="1" id="KW-0732">Signal</keyword>
<sequence>MKEQMSFCRLLISALLVAVPHAFATADAPPTAQLDHAIEYLERGGTEWIEQRDCVSCHQVPAMLWSLSVAEESGLELDTESLRRWSQWSTDPVHFVADAGPDFDPQKTMQGNIDTMSALLLAIPREKDTDTESKDDQSGNRRTWRRKFTKALIAEQRPDGSWNPCGQLPLQKRPKDETSRVTTLWVTLALVRHQATDFDQEAAMRFIDSGDPARSTEWYAARLLLASQQQSDKVTEYRRLLLDKQKPDGGWGWIVDQDSDALATGLALYALSVSHTESNERVASAVDRGREFLIRTQTQDGSWKVPGTKSASAKRATETSNYWGTAWAIIGLLSAQR</sequence>
<organism evidence="2 3">
    <name type="scientific">Roseiconus nitratireducens</name>
    <dbReference type="NCBI Taxonomy" id="2605748"/>
    <lineage>
        <taxon>Bacteria</taxon>
        <taxon>Pseudomonadati</taxon>
        <taxon>Planctomycetota</taxon>
        <taxon>Planctomycetia</taxon>
        <taxon>Pirellulales</taxon>
        <taxon>Pirellulaceae</taxon>
        <taxon>Roseiconus</taxon>
    </lineage>
</organism>
<evidence type="ECO:0000313" key="3">
    <source>
        <dbReference type="Proteomes" id="UP000324479"/>
    </source>
</evidence>
<dbReference type="InterPro" id="IPR008930">
    <property type="entry name" value="Terpenoid_cyclase/PrenylTrfase"/>
</dbReference>
<comment type="caution">
    <text evidence="2">The sequence shown here is derived from an EMBL/GenBank/DDBJ whole genome shotgun (WGS) entry which is preliminary data.</text>
</comment>
<feature type="signal peptide" evidence="1">
    <location>
        <begin position="1"/>
        <end position="24"/>
    </location>
</feature>
<dbReference type="Gene3D" id="1.50.10.20">
    <property type="match status" value="1"/>
</dbReference>